<dbReference type="SUPFAM" id="SSF81301">
    <property type="entry name" value="Nucleotidyltransferase"/>
    <property type="match status" value="1"/>
</dbReference>
<dbReference type="CDD" id="cd05403">
    <property type="entry name" value="NT_KNTase_like"/>
    <property type="match status" value="1"/>
</dbReference>
<dbReference type="InterPro" id="IPR043519">
    <property type="entry name" value="NT_sf"/>
</dbReference>
<dbReference type="GO" id="GO:0016779">
    <property type="term" value="F:nucleotidyltransferase activity"/>
    <property type="evidence" value="ECO:0007669"/>
    <property type="project" value="InterPro"/>
</dbReference>
<evidence type="ECO:0000313" key="3">
    <source>
        <dbReference type="Proteomes" id="UP000054251"/>
    </source>
</evidence>
<dbReference type="Pfam" id="PF01909">
    <property type="entry name" value="NTP_transf_2"/>
    <property type="match status" value="1"/>
</dbReference>
<sequence length="248" mass="28819">MEVIEQVVRDTEELINRKVLAVYLRGSRMRGLNDDGSDYDLTVITNPMKRELLTNVIFSEKLRLPQYNVEGNITTTAHLFKMLLKGSPIALETIHAQPIYIDKSYKILASFLYESRKIILQSRARSYLLSNIRMCKMNLNRTVKQSDPKKIRKSLIYAKMVLLQCDSVSSGDSLDFGVPFNIELRDYLCGMKEKSTLKDYEMCLEEMNEKEVLYTSDSYQDNKSLSIFDDLESKIFDVLFFDRQLENV</sequence>
<proteinExistence type="predicted"/>
<protein>
    <recommendedName>
        <fullName evidence="1">Polymerase nucleotidyl transferase domain-containing protein</fullName>
    </recommendedName>
</protein>
<dbReference type="AlphaFoldDB" id="A0A0V1PT63"/>
<evidence type="ECO:0000313" key="2">
    <source>
        <dbReference type="EMBL" id="KRZ99421.1"/>
    </source>
</evidence>
<dbReference type="OrthoDB" id="10459201at2759"/>
<keyword evidence="3" id="KW-1185">Reference proteome</keyword>
<dbReference type="Proteomes" id="UP000054251">
    <property type="component" value="Unassembled WGS sequence"/>
</dbReference>
<dbReference type="Gene3D" id="3.30.460.10">
    <property type="entry name" value="Beta Polymerase, domain 2"/>
    <property type="match status" value="1"/>
</dbReference>
<accession>A0A0V1PT63</accession>
<organism evidence="2 3">
    <name type="scientific">Debaryomyces fabryi</name>
    <dbReference type="NCBI Taxonomy" id="58627"/>
    <lineage>
        <taxon>Eukaryota</taxon>
        <taxon>Fungi</taxon>
        <taxon>Dikarya</taxon>
        <taxon>Ascomycota</taxon>
        <taxon>Saccharomycotina</taxon>
        <taxon>Pichiomycetes</taxon>
        <taxon>Debaryomycetaceae</taxon>
        <taxon>Debaryomyces</taxon>
    </lineage>
</organism>
<name>A0A0V1PT63_9ASCO</name>
<gene>
    <name evidence="2" type="ORF">AC631_04810</name>
</gene>
<reference evidence="2 3" key="1">
    <citation type="submission" date="2015-11" db="EMBL/GenBank/DDBJ databases">
        <title>The genome of Debaryomyces fabryi.</title>
        <authorList>
            <person name="Tafer H."/>
            <person name="Lopandic K."/>
        </authorList>
    </citation>
    <scope>NUCLEOTIDE SEQUENCE [LARGE SCALE GENOMIC DNA]</scope>
    <source>
        <strain evidence="2 3">CBS 789</strain>
    </source>
</reference>
<dbReference type="EMBL" id="LMYN01000144">
    <property type="protein sequence ID" value="KRZ99421.1"/>
    <property type="molecule type" value="Genomic_DNA"/>
</dbReference>
<dbReference type="RefSeq" id="XP_015465524.1">
    <property type="nucleotide sequence ID" value="XM_015613639.1"/>
</dbReference>
<comment type="caution">
    <text evidence="2">The sequence shown here is derived from an EMBL/GenBank/DDBJ whole genome shotgun (WGS) entry which is preliminary data.</text>
</comment>
<evidence type="ECO:0000259" key="1">
    <source>
        <dbReference type="Pfam" id="PF01909"/>
    </source>
</evidence>
<dbReference type="GeneID" id="26841819"/>
<dbReference type="InterPro" id="IPR002934">
    <property type="entry name" value="Polymerase_NTP_transf_dom"/>
</dbReference>
<feature type="domain" description="Polymerase nucleotidyl transferase" evidence="1">
    <location>
        <begin position="8"/>
        <end position="57"/>
    </location>
</feature>